<sequence length="130" mass="13572">MTINLNINGSGVNETHGVAGNHALNEVAPPPTDITTEFAQDVGTSVDVPAPQATDFESDVAAVDGFVPSPEGFNESENSIDIVGVPNPDLALGDALQESASELPEPMALEMLEASETPKKTTRSRATKKK</sequence>
<accession>A0A0D7WDJ7</accession>
<comment type="caution">
    <text evidence="2">The sequence shown here is derived from an EMBL/GenBank/DDBJ whole genome shotgun (WGS) entry which is preliminary data.</text>
</comment>
<keyword evidence="3" id="KW-1185">Reference proteome</keyword>
<evidence type="ECO:0000313" key="3">
    <source>
        <dbReference type="Proteomes" id="UP000032578"/>
    </source>
</evidence>
<feature type="region of interest" description="Disordered" evidence="1">
    <location>
        <begin position="110"/>
        <end position="130"/>
    </location>
</feature>
<evidence type="ECO:0000256" key="1">
    <source>
        <dbReference type="SAM" id="MobiDB-lite"/>
    </source>
</evidence>
<proteinExistence type="predicted"/>
<evidence type="ECO:0000313" key="2">
    <source>
        <dbReference type="EMBL" id="KJD35802.1"/>
    </source>
</evidence>
<dbReference type="STRING" id="1435349.PW52_08695"/>
<dbReference type="AlphaFoldDB" id="A0A0D7WDJ7"/>
<gene>
    <name evidence="2" type="ORF">PW52_08695</name>
</gene>
<feature type="compositionally biased region" description="Basic residues" evidence="1">
    <location>
        <begin position="120"/>
        <end position="130"/>
    </location>
</feature>
<organism evidence="2 3">
    <name type="scientific">Neotamlana sedimentorum</name>
    <dbReference type="NCBI Taxonomy" id="1435349"/>
    <lineage>
        <taxon>Bacteria</taxon>
        <taxon>Pseudomonadati</taxon>
        <taxon>Bacteroidota</taxon>
        <taxon>Flavobacteriia</taxon>
        <taxon>Flavobacteriales</taxon>
        <taxon>Flavobacteriaceae</taxon>
        <taxon>Neotamlana</taxon>
    </lineage>
</organism>
<reference evidence="2 3" key="1">
    <citation type="submission" date="2014-11" db="EMBL/GenBank/DDBJ databases">
        <title>Tamlana sedimentorum sp. nov., isolated from shallow sand sediments of the Sea of Japan.</title>
        <authorList>
            <person name="Romanenko L.A."/>
        </authorList>
    </citation>
    <scope>NUCLEOTIDE SEQUENCE [LARGE SCALE GENOMIC DNA]</scope>
    <source>
        <strain evidence="2 3">JCM 19808</strain>
    </source>
</reference>
<dbReference type="Proteomes" id="UP000032578">
    <property type="component" value="Unassembled WGS sequence"/>
</dbReference>
<name>A0A0D7WDJ7_9FLAO</name>
<protein>
    <submittedName>
        <fullName evidence="2">Uncharacterized protein</fullName>
    </submittedName>
</protein>
<dbReference type="PATRIC" id="fig|1435349.4.peg.2729"/>
<dbReference type="EMBL" id="JTDW01000005">
    <property type="protein sequence ID" value="KJD35802.1"/>
    <property type="molecule type" value="Genomic_DNA"/>
</dbReference>